<organism evidence="2 3">
    <name type="scientific">Neoarthrinium moseri</name>
    <dbReference type="NCBI Taxonomy" id="1658444"/>
    <lineage>
        <taxon>Eukaryota</taxon>
        <taxon>Fungi</taxon>
        <taxon>Dikarya</taxon>
        <taxon>Ascomycota</taxon>
        <taxon>Pezizomycotina</taxon>
        <taxon>Sordariomycetes</taxon>
        <taxon>Xylariomycetidae</taxon>
        <taxon>Amphisphaeriales</taxon>
        <taxon>Apiosporaceae</taxon>
        <taxon>Neoarthrinium</taxon>
    </lineage>
</organism>
<keyword evidence="3" id="KW-1185">Reference proteome</keyword>
<comment type="caution">
    <text evidence="2">The sequence shown here is derived from an EMBL/GenBank/DDBJ whole genome shotgun (WGS) entry which is preliminary data.</text>
</comment>
<feature type="compositionally biased region" description="Polar residues" evidence="1">
    <location>
        <begin position="190"/>
        <end position="205"/>
    </location>
</feature>
<name>A0A9Q0APN8_9PEZI</name>
<feature type="region of interest" description="Disordered" evidence="1">
    <location>
        <begin position="514"/>
        <end position="574"/>
    </location>
</feature>
<feature type="region of interest" description="Disordered" evidence="1">
    <location>
        <begin position="453"/>
        <end position="481"/>
    </location>
</feature>
<proteinExistence type="predicted"/>
<feature type="region of interest" description="Disordered" evidence="1">
    <location>
        <begin position="189"/>
        <end position="269"/>
    </location>
</feature>
<dbReference type="EMBL" id="JAFIMR010000019">
    <property type="protein sequence ID" value="KAI1867057.1"/>
    <property type="molecule type" value="Genomic_DNA"/>
</dbReference>
<dbReference type="AlphaFoldDB" id="A0A9Q0APN8"/>
<accession>A0A9Q0APN8</accession>
<feature type="region of interest" description="Disordered" evidence="1">
    <location>
        <begin position="397"/>
        <end position="431"/>
    </location>
</feature>
<feature type="compositionally biased region" description="Polar residues" evidence="1">
    <location>
        <begin position="241"/>
        <end position="251"/>
    </location>
</feature>
<evidence type="ECO:0000256" key="1">
    <source>
        <dbReference type="SAM" id="MobiDB-lite"/>
    </source>
</evidence>
<reference evidence="2" key="1">
    <citation type="submission" date="2021-03" db="EMBL/GenBank/DDBJ databases">
        <title>Revisited historic fungal species revealed as producer of novel bioactive compounds through whole genome sequencing and comparative genomics.</title>
        <authorList>
            <person name="Vignolle G.A."/>
            <person name="Hochenegger N."/>
            <person name="Mach R.L."/>
            <person name="Mach-Aigner A.R."/>
            <person name="Javad Rahimi M."/>
            <person name="Salim K.A."/>
            <person name="Chan C.M."/>
            <person name="Lim L.B.L."/>
            <person name="Cai F."/>
            <person name="Druzhinina I.S."/>
            <person name="U'Ren J.M."/>
            <person name="Derntl C."/>
        </authorList>
    </citation>
    <scope>NUCLEOTIDE SEQUENCE</scope>
    <source>
        <strain evidence="2">TUCIM 5799</strain>
    </source>
</reference>
<dbReference type="Proteomes" id="UP000829685">
    <property type="component" value="Unassembled WGS sequence"/>
</dbReference>
<feature type="compositionally biased region" description="Polar residues" evidence="1">
    <location>
        <begin position="537"/>
        <end position="546"/>
    </location>
</feature>
<gene>
    <name evidence="2" type="ORF">JX265_007633</name>
</gene>
<feature type="region of interest" description="Disordered" evidence="1">
    <location>
        <begin position="286"/>
        <end position="324"/>
    </location>
</feature>
<sequence length="574" mass="63846">MDLLEFRNRCAGLHATVEHVRQHDPHVLSTLRGLRFHVWRDCLTKLDVLQRESHALLQVASGVQGSETYTDTLALDMSRIELFISLTRTAIYELYRSYGTVMPFKSPLKPLPFEMEDMYIREAIEHNVAFEECDVLFDELINPDPVNNTQRLEHNSQIGGDHRKGIILRVPPQTWGEKSTSTLEEHALAQPNQHQGNQAPETPSLSYLGMTPPTPAPAISTPRQQPAPTIGNKRKQAELEISSSDVDSQPTKIRRGTEEGTAAAQGVSHDISATSTILNSPAQWLDQKDTDDATQVSNQPRESPPAHSRAEWRGPHMSPKPATPPLVQQRLAAVKGAASQSPSWYTWPLAHIPAPNLYSGRPVQQTIPHSGLQRAGFISAPLGDDGSSPTPQAGNMLGPTSQRASASIPPWRRHPRKVPWHQGRSTVQKSRDIVPPWRRRAPPQTQVCGLHVRSGERSGAPSPEQPPASMMLPCQAGTRKKQQQLLRRGDMATWFPALPQRRITQYFQLSRNQASNVEQGKRAGFQSQPDPAHSQGLGKSQAQLTPAPQGMRHPLPQRPSVVQPPHYYYTQQQR</sequence>
<protein>
    <submittedName>
        <fullName evidence="2">Uncharacterized protein</fullName>
    </submittedName>
</protein>
<evidence type="ECO:0000313" key="2">
    <source>
        <dbReference type="EMBL" id="KAI1867057.1"/>
    </source>
</evidence>
<evidence type="ECO:0000313" key="3">
    <source>
        <dbReference type="Proteomes" id="UP000829685"/>
    </source>
</evidence>